<proteinExistence type="predicted"/>
<comment type="caution">
    <text evidence="1">The sequence shown here is derived from an EMBL/GenBank/DDBJ whole genome shotgun (WGS) entry which is preliminary data.</text>
</comment>
<dbReference type="EMBL" id="JAHWDF010000011">
    <property type="protein sequence ID" value="MBW2962283.1"/>
    <property type="molecule type" value="Genomic_DNA"/>
</dbReference>
<sequence>MKVKELKKFFEKVDENLDVFIPDGSGSFEIVYAENAFVEERLIIEIDETENSRNVLIIH</sequence>
<accession>A0ABS6W344</accession>
<evidence type="ECO:0000313" key="2">
    <source>
        <dbReference type="Proteomes" id="UP000719267"/>
    </source>
</evidence>
<gene>
    <name evidence="1" type="ORF">KW502_10775</name>
</gene>
<keyword evidence="2" id="KW-1185">Reference proteome</keyword>
<protein>
    <submittedName>
        <fullName evidence="1">Uncharacterized protein</fullName>
    </submittedName>
</protein>
<organism evidence="1 2">
    <name type="scientific">Mesonia aestuariivivens</name>
    <dbReference type="NCBI Taxonomy" id="2796128"/>
    <lineage>
        <taxon>Bacteria</taxon>
        <taxon>Pseudomonadati</taxon>
        <taxon>Bacteroidota</taxon>
        <taxon>Flavobacteriia</taxon>
        <taxon>Flavobacteriales</taxon>
        <taxon>Flavobacteriaceae</taxon>
        <taxon>Mesonia</taxon>
    </lineage>
</organism>
<evidence type="ECO:0000313" key="1">
    <source>
        <dbReference type="EMBL" id="MBW2962283.1"/>
    </source>
</evidence>
<dbReference type="RefSeq" id="WP_219040568.1">
    <property type="nucleotide sequence ID" value="NZ_JAHWDF010000011.1"/>
</dbReference>
<name>A0ABS6W344_9FLAO</name>
<reference evidence="1 2" key="1">
    <citation type="submission" date="2021-07" db="EMBL/GenBank/DDBJ databases">
        <title>Mesonia aestuariivivens sp. nov., isolated from a tidal flat.</title>
        <authorList>
            <person name="Kim Y.-O."/>
            <person name="Yoon J.-H."/>
        </authorList>
    </citation>
    <scope>NUCLEOTIDE SEQUENCE [LARGE SCALE GENOMIC DNA]</scope>
    <source>
        <strain evidence="1 2">JHPTF-M18</strain>
    </source>
</reference>
<dbReference type="Proteomes" id="UP000719267">
    <property type="component" value="Unassembled WGS sequence"/>
</dbReference>